<organism evidence="3 4">
    <name type="scientific">Polyangium mundeleinium</name>
    <dbReference type="NCBI Taxonomy" id="2995306"/>
    <lineage>
        <taxon>Bacteria</taxon>
        <taxon>Pseudomonadati</taxon>
        <taxon>Myxococcota</taxon>
        <taxon>Polyangia</taxon>
        <taxon>Polyangiales</taxon>
        <taxon>Polyangiaceae</taxon>
        <taxon>Polyangium</taxon>
    </lineage>
</organism>
<dbReference type="EMBL" id="JAQNDO010000001">
    <property type="protein sequence ID" value="MDC0750039.1"/>
    <property type="molecule type" value="Genomic_DNA"/>
</dbReference>
<keyword evidence="4" id="KW-1185">Reference proteome</keyword>
<feature type="transmembrane region" description="Helical" evidence="2">
    <location>
        <begin position="58"/>
        <end position="81"/>
    </location>
</feature>
<evidence type="ECO:0008006" key="5">
    <source>
        <dbReference type="Google" id="ProtNLM"/>
    </source>
</evidence>
<accession>A0ABT5F8P7</accession>
<keyword evidence="2" id="KW-0812">Transmembrane</keyword>
<name>A0ABT5F8P7_9BACT</name>
<sequence length="174" mass="19266">MNRAEKIVSNAEELNPYEAPKETKTTKRPKKKKASEDDPPHDPAIDAIVFSLQKTRPWISLFGTLSFLGAVGLVVFGLYTMTSTSTSRAIGEFGAVAFIVYLILAILYAVIGTRLFRYRDGINQVIASDGRLDFIATAIERQREFWAFVGVMTVVLLSLYALIILGAIMFALGR</sequence>
<feature type="transmembrane region" description="Helical" evidence="2">
    <location>
        <begin position="93"/>
        <end position="111"/>
    </location>
</feature>
<dbReference type="RefSeq" id="WP_271930692.1">
    <property type="nucleotide sequence ID" value="NZ_JAQNDO010000001.1"/>
</dbReference>
<gene>
    <name evidence="3" type="ORF">POL67_52420</name>
</gene>
<dbReference type="Proteomes" id="UP001221411">
    <property type="component" value="Unassembled WGS sequence"/>
</dbReference>
<feature type="transmembrane region" description="Helical" evidence="2">
    <location>
        <begin position="145"/>
        <end position="172"/>
    </location>
</feature>
<evidence type="ECO:0000256" key="2">
    <source>
        <dbReference type="SAM" id="Phobius"/>
    </source>
</evidence>
<reference evidence="3 4" key="1">
    <citation type="submission" date="2022-11" db="EMBL/GenBank/DDBJ databases">
        <title>Minimal conservation of predation-associated metabolite biosynthetic gene clusters underscores biosynthetic potential of Myxococcota including descriptions for ten novel species: Archangium lansinium sp. nov., Myxococcus landrumus sp. nov., Nannocystis bai.</title>
        <authorList>
            <person name="Ahearne A."/>
            <person name="Stevens C."/>
            <person name="Dowd S."/>
        </authorList>
    </citation>
    <scope>NUCLEOTIDE SEQUENCE [LARGE SCALE GENOMIC DNA]</scope>
    <source>
        <strain evidence="3 4">RJM3</strain>
    </source>
</reference>
<evidence type="ECO:0000313" key="3">
    <source>
        <dbReference type="EMBL" id="MDC0750039.1"/>
    </source>
</evidence>
<feature type="region of interest" description="Disordered" evidence="1">
    <location>
        <begin position="1"/>
        <end position="40"/>
    </location>
</feature>
<evidence type="ECO:0000313" key="4">
    <source>
        <dbReference type="Proteomes" id="UP001221411"/>
    </source>
</evidence>
<keyword evidence="2" id="KW-0472">Membrane</keyword>
<proteinExistence type="predicted"/>
<evidence type="ECO:0000256" key="1">
    <source>
        <dbReference type="SAM" id="MobiDB-lite"/>
    </source>
</evidence>
<protein>
    <recommendedName>
        <fullName evidence="5">Preprotein translocase subunit SecE</fullName>
    </recommendedName>
</protein>
<comment type="caution">
    <text evidence="3">The sequence shown here is derived from an EMBL/GenBank/DDBJ whole genome shotgun (WGS) entry which is preliminary data.</text>
</comment>
<keyword evidence="2" id="KW-1133">Transmembrane helix</keyword>